<accession>D2QB70</accession>
<sequence>MLHEETSCSTPPALYAARHLGGPGFGFSLTPIHRCICGFEAQGAETMRRHIKDENWLMEAMEDPTLPLITLEEDER</sequence>
<reference evidence="1 2" key="1">
    <citation type="journal article" date="2009" name="PLoS Genet.">
        <title>The Bifidobacterium dentium Bd1 genome sequence reflects its genetic adaptation to the human oral cavity.</title>
        <authorList>
            <person name="Ventura M."/>
            <person name="Turroni F."/>
            <person name="Zomer A."/>
            <person name="Foroni E."/>
            <person name="Giubellini V."/>
            <person name="Bottacini F."/>
            <person name="Canchaya C."/>
            <person name="Claesson M.J."/>
            <person name="He F."/>
            <person name="Mantzourani M."/>
            <person name="Mulas L."/>
            <person name="Ferrarini A."/>
            <person name="Gao B."/>
            <person name="Delledonne M."/>
            <person name="Henrissat B."/>
            <person name="Coutinho P."/>
            <person name="Oggioni M."/>
            <person name="Gupta R.S."/>
            <person name="Zhang Z."/>
            <person name="Beighton D."/>
            <person name="Fitzgerald G.F."/>
            <person name="O'Toole P.W."/>
            <person name="van Sinderen D."/>
        </authorList>
    </citation>
    <scope>NUCLEOTIDE SEQUENCE [LARGE SCALE GENOMIC DNA]</scope>
    <source>
        <strain evidence="2">ATCC 27534 / DSM 20436 / JCM 1195 / Bd1</strain>
    </source>
</reference>
<evidence type="ECO:0000313" key="1">
    <source>
        <dbReference type="EMBL" id="ADB10056.1"/>
    </source>
</evidence>
<dbReference type="RefSeq" id="WP_003839577.1">
    <property type="nucleotide sequence ID" value="NC_013714.1"/>
</dbReference>
<evidence type="ECO:0000313" key="2">
    <source>
        <dbReference type="Proteomes" id="UP000008693"/>
    </source>
</evidence>
<dbReference type="STRING" id="401473.BDP_1456"/>
<dbReference type="HOGENOM" id="CLU_2647244_0_0_11"/>
<name>D2QB70_BIFDB</name>
<dbReference type="KEGG" id="bde:BDP_1456"/>
<dbReference type="AlphaFoldDB" id="D2QB70"/>
<gene>
    <name evidence="1" type="ordered locus">BDP_1456</name>
</gene>
<dbReference type="EMBL" id="CP001750">
    <property type="protein sequence ID" value="ADB10056.1"/>
    <property type="molecule type" value="Genomic_DNA"/>
</dbReference>
<dbReference type="Proteomes" id="UP000008693">
    <property type="component" value="Chromosome"/>
</dbReference>
<keyword evidence="2" id="KW-1185">Reference proteome</keyword>
<dbReference type="GeneID" id="31606630"/>
<proteinExistence type="predicted"/>
<protein>
    <submittedName>
        <fullName evidence="1">Uncharacterized protein</fullName>
    </submittedName>
</protein>
<organism evidence="1 2">
    <name type="scientific">Bifidobacterium dentium (strain ATCC 27534 / DSM 20436 / JCM 1195 / Bd1)</name>
    <dbReference type="NCBI Taxonomy" id="401473"/>
    <lineage>
        <taxon>Bacteria</taxon>
        <taxon>Bacillati</taxon>
        <taxon>Actinomycetota</taxon>
        <taxon>Actinomycetes</taxon>
        <taxon>Bifidobacteriales</taxon>
        <taxon>Bifidobacteriaceae</taxon>
        <taxon>Bifidobacterium</taxon>
    </lineage>
</organism>